<evidence type="ECO:0000313" key="3">
    <source>
        <dbReference type="EMBL" id="CAH7671220.1"/>
    </source>
</evidence>
<evidence type="ECO:0000313" key="4">
    <source>
        <dbReference type="Proteomes" id="UP001153365"/>
    </source>
</evidence>
<name>A0AAV0APY8_PHAPC</name>
<keyword evidence="1" id="KW-0175">Coiled coil</keyword>
<feature type="region of interest" description="Disordered" evidence="2">
    <location>
        <begin position="161"/>
        <end position="180"/>
    </location>
</feature>
<feature type="compositionally biased region" description="Polar residues" evidence="2">
    <location>
        <begin position="67"/>
        <end position="82"/>
    </location>
</feature>
<feature type="region of interest" description="Disordered" evidence="2">
    <location>
        <begin position="50"/>
        <end position="82"/>
    </location>
</feature>
<sequence length="288" mass="32586">MSARKTFLQKPRKLSWARIFSPKTESKSESEPTVNAPLGKKISFISKRRSSEPWIQEHDSLPHGFSETISDHPQTPFTSPFESQEFGYFEHNSDVFKEIDDQQVLYPSSACDTNLSRLQEDAQRWLKSIANKNQEARARFQAKKDKAYSSNQTSKDYVHTGLTAPKSAPASNQVFPNRKRPCMNEPAAIKQNFKLKKDTNLNGSFPIRNSGGYRVQVDQSYLGASGFSEGNLSPTQTSSHFLIPETGISRHFPRLVSTWSSDTLSLMSREKEESFILYSSDQGSIMNE</sequence>
<keyword evidence="4" id="KW-1185">Reference proteome</keyword>
<accession>A0AAV0APY8</accession>
<feature type="compositionally biased region" description="Basic and acidic residues" evidence="2">
    <location>
        <begin position="50"/>
        <end position="61"/>
    </location>
</feature>
<evidence type="ECO:0000256" key="1">
    <source>
        <dbReference type="SAM" id="Coils"/>
    </source>
</evidence>
<dbReference type="EMBL" id="CALTRL010001155">
    <property type="protein sequence ID" value="CAH7671220.1"/>
    <property type="molecule type" value="Genomic_DNA"/>
</dbReference>
<feature type="coiled-coil region" evidence="1">
    <location>
        <begin position="115"/>
        <end position="146"/>
    </location>
</feature>
<dbReference type="Proteomes" id="UP001153365">
    <property type="component" value="Unassembled WGS sequence"/>
</dbReference>
<protein>
    <submittedName>
        <fullName evidence="3">Expressed protein</fullName>
    </submittedName>
</protein>
<reference evidence="3" key="1">
    <citation type="submission" date="2022-06" db="EMBL/GenBank/DDBJ databases">
        <authorList>
            <consortium name="SYNGENTA / RWTH Aachen University"/>
        </authorList>
    </citation>
    <scope>NUCLEOTIDE SEQUENCE</scope>
</reference>
<organism evidence="3 4">
    <name type="scientific">Phakopsora pachyrhizi</name>
    <name type="common">Asian soybean rust disease fungus</name>
    <dbReference type="NCBI Taxonomy" id="170000"/>
    <lineage>
        <taxon>Eukaryota</taxon>
        <taxon>Fungi</taxon>
        <taxon>Dikarya</taxon>
        <taxon>Basidiomycota</taxon>
        <taxon>Pucciniomycotina</taxon>
        <taxon>Pucciniomycetes</taxon>
        <taxon>Pucciniales</taxon>
        <taxon>Phakopsoraceae</taxon>
        <taxon>Phakopsora</taxon>
    </lineage>
</organism>
<evidence type="ECO:0000256" key="2">
    <source>
        <dbReference type="SAM" id="MobiDB-lite"/>
    </source>
</evidence>
<proteinExistence type="predicted"/>
<dbReference type="AlphaFoldDB" id="A0AAV0APY8"/>
<comment type="caution">
    <text evidence="3">The sequence shown here is derived from an EMBL/GenBank/DDBJ whole genome shotgun (WGS) entry which is preliminary data.</text>
</comment>
<gene>
    <name evidence="3" type="ORF">PPACK8108_LOCUS5981</name>
</gene>